<comment type="caution">
    <text evidence="3">The sequence shown here is derived from an EMBL/GenBank/DDBJ whole genome shotgun (WGS) entry which is preliminary data.</text>
</comment>
<gene>
    <name evidence="3" type="primary">Acey_s0168.g197</name>
    <name evidence="3" type="ORF">Y032_0168g197</name>
</gene>
<organism evidence="3 4">
    <name type="scientific">Ancylostoma ceylanicum</name>
    <dbReference type="NCBI Taxonomy" id="53326"/>
    <lineage>
        <taxon>Eukaryota</taxon>
        <taxon>Metazoa</taxon>
        <taxon>Ecdysozoa</taxon>
        <taxon>Nematoda</taxon>
        <taxon>Chromadorea</taxon>
        <taxon>Rhabditida</taxon>
        <taxon>Rhabditina</taxon>
        <taxon>Rhabditomorpha</taxon>
        <taxon>Strongyloidea</taxon>
        <taxon>Ancylostomatidae</taxon>
        <taxon>Ancylostomatinae</taxon>
        <taxon>Ancylostoma</taxon>
    </lineage>
</organism>
<keyword evidence="4" id="KW-1185">Reference proteome</keyword>
<dbReference type="EMBL" id="JARK01001504">
    <property type="protein sequence ID" value="EYB94732.1"/>
    <property type="molecule type" value="Genomic_DNA"/>
</dbReference>
<feature type="region of interest" description="Disordered" evidence="1">
    <location>
        <begin position="110"/>
        <end position="130"/>
    </location>
</feature>
<evidence type="ECO:0000313" key="3">
    <source>
        <dbReference type="EMBL" id="EYB94732.1"/>
    </source>
</evidence>
<feature type="chain" id="PRO_5001486899" evidence="2">
    <location>
        <begin position="17"/>
        <end position="130"/>
    </location>
</feature>
<protein>
    <submittedName>
        <fullName evidence="3">Uncharacterized protein</fullName>
    </submittedName>
</protein>
<evidence type="ECO:0000313" key="4">
    <source>
        <dbReference type="Proteomes" id="UP000024635"/>
    </source>
</evidence>
<accession>A0A016SWD8</accession>
<keyword evidence="2" id="KW-0732">Signal</keyword>
<evidence type="ECO:0000256" key="2">
    <source>
        <dbReference type="SAM" id="SignalP"/>
    </source>
</evidence>
<evidence type="ECO:0000256" key="1">
    <source>
        <dbReference type="SAM" id="MobiDB-lite"/>
    </source>
</evidence>
<dbReference type="Proteomes" id="UP000024635">
    <property type="component" value="Unassembled WGS sequence"/>
</dbReference>
<name>A0A016SWD8_9BILA</name>
<feature type="compositionally biased region" description="Basic and acidic residues" evidence="1">
    <location>
        <begin position="110"/>
        <end position="119"/>
    </location>
</feature>
<dbReference type="AlphaFoldDB" id="A0A016SWD8"/>
<reference evidence="4" key="1">
    <citation type="journal article" date="2015" name="Nat. Genet.">
        <title>The genome and transcriptome of the zoonotic hookworm Ancylostoma ceylanicum identify infection-specific gene families.</title>
        <authorList>
            <person name="Schwarz E.M."/>
            <person name="Hu Y."/>
            <person name="Antoshechkin I."/>
            <person name="Miller M.M."/>
            <person name="Sternberg P.W."/>
            <person name="Aroian R.V."/>
        </authorList>
    </citation>
    <scope>NUCLEOTIDE SEQUENCE</scope>
    <source>
        <strain evidence="4">HY135</strain>
    </source>
</reference>
<feature type="signal peptide" evidence="2">
    <location>
        <begin position="1"/>
        <end position="16"/>
    </location>
</feature>
<sequence>MKASIVILACFCTAAASNCPITSRLPMEDYEKWENLCNGNNGVIRVRRHKKVRKRVETGPAVLYKDYGHHPTVAHLWNGRLETTEQSCRNGSFEKCLTVGVVLGSVTLRQRERSEHENTPESPAFGGQSR</sequence>
<proteinExistence type="predicted"/>